<reference evidence="2" key="1">
    <citation type="submission" date="2022-11" db="UniProtKB">
        <authorList>
            <consortium name="WormBaseParasite"/>
        </authorList>
    </citation>
    <scope>IDENTIFICATION</scope>
</reference>
<dbReference type="AlphaFoldDB" id="A0A915D0F3"/>
<sequence>MYMDPKDVKFGATGYGGNLNNVGPYMMNQHSPLAVGQMNFAPPGISYNSFRQMMPLQQPNVNTMDHFAQYEGSLEKCYFF</sequence>
<dbReference type="Proteomes" id="UP000887574">
    <property type="component" value="Unplaced"/>
</dbReference>
<name>A0A915D0F3_9BILA</name>
<dbReference type="WBParaSite" id="jg14074">
    <property type="protein sequence ID" value="jg14074"/>
    <property type="gene ID" value="jg14074"/>
</dbReference>
<evidence type="ECO:0000313" key="2">
    <source>
        <dbReference type="WBParaSite" id="jg14074"/>
    </source>
</evidence>
<keyword evidence="1" id="KW-1185">Reference proteome</keyword>
<organism evidence="1 2">
    <name type="scientific">Ditylenchus dipsaci</name>
    <dbReference type="NCBI Taxonomy" id="166011"/>
    <lineage>
        <taxon>Eukaryota</taxon>
        <taxon>Metazoa</taxon>
        <taxon>Ecdysozoa</taxon>
        <taxon>Nematoda</taxon>
        <taxon>Chromadorea</taxon>
        <taxon>Rhabditida</taxon>
        <taxon>Tylenchina</taxon>
        <taxon>Tylenchomorpha</taxon>
        <taxon>Sphaerularioidea</taxon>
        <taxon>Anguinidae</taxon>
        <taxon>Anguininae</taxon>
        <taxon>Ditylenchus</taxon>
    </lineage>
</organism>
<protein>
    <submittedName>
        <fullName evidence="2">Uncharacterized protein</fullName>
    </submittedName>
</protein>
<evidence type="ECO:0000313" key="1">
    <source>
        <dbReference type="Proteomes" id="UP000887574"/>
    </source>
</evidence>
<proteinExistence type="predicted"/>
<accession>A0A915D0F3</accession>